<keyword evidence="14" id="KW-1185">Reference proteome</keyword>
<evidence type="ECO:0000256" key="5">
    <source>
        <dbReference type="ARBA" id="ARBA00023136"/>
    </source>
</evidence>
<keyword evidence="2 9" id="KW-0812">Transmembrane</keyword>
<dbReference type="EMBL" id="CP111016">
    <property type="protein sequence ID" value="WAR04275.1"/>
    <property type="molecule type" value="Genomic_DNA"/>
</dbReference>
<keyword evidence="5 10" id="KW-0472">Membrane</keyword>
<dbReference type="PROSITE" id="PS50041">
    <property type="entry name" value="C_TYPE_LECTIN_2"/>
    <property type="match status" value="1"/>
</dbReference>
<feature type="transmembrane region" description="Helical" evidence="10">
    <location>
        <begin position="345"/>
        <end position="367"/>
    </location>
</feature>
<dbReference type="Gene3D" id="1.20.1070.10">
    <property type="entry name" value="Rhodopsin 7-helix transmembrane proteins"/>
    <property type="match status" value="1"/>
</dbReference>
<evidence type="ECO:0000313" key="13">
    <source>
        <dbReference type="EMBL" id="WAR04275.1"/>
    </source>
</evidence>
<evidence type="ECO:0000313" key="14">
    <source>
        <dbReference type="Proteomes" id="UP001164746"/>
    </source>
</evidence>
<comment type="similarity">
    <text evidence="9">Belongs to the G-protein coupled receptor 1 family.</text>
</comment>
<feature type="domain" description="C-type lectin" evidence="11">
    <location>
        <begin position="110"/>
        <end position="201"/>
    </location>
</feature>
<dbReference type="Proteomes" id="UP001164746">
    <property type="component" value="Chromosome 5"/>
</dbReference>
<keyword evidence="6" id="KW-1015">Disulfide bond</keyword>
<evidence type="ECO:0000256" key="6">
    <source>
        <dbReference type="ARBA" id="ARBA00023157"/>
    </source>
</evidence>
<dbReference type="PANTHER" id="PTHR24238:SF47">
    <property type="entry name" value="ECDYSTEROIDS_DOPAMINE RECEPTOR-RELATED"/>
    <property type="match status" value="1"/>
</dbReference>
<protein>
    <submittedName>
        <fullName evidence="13">DRD2-like protein</fullName>
    </submittedName>
</protein>
<dbReference type="SUPFAM" id="SSF81321">
    <property type="entry name" value="Family A G protein-coupled receptor-like"/>
    <property type="match status" value="1"/>
</dbReference>
<keyword evidence="4 9" id="KW-0297">G-protein coupled receptor</keyword>
<evidence type="ECO:0000256" key="3">
    <source>
        <dbReference type="ARBA" id="ARBA00022989"/>
    </source>
</evidence>
<keyword evidence="3 10" id="KW-1133">Transmembrane helix</keyword>
<evidence type="ECO:0000259" key="11">
    <source>
        <dbReference type="PROSITE" id="PS50041"/>
    </source>
</evidence>
<dbReference type="Gene3D" id="3.10.100.10">
    <property type="entry name" value="Mannose-Binding Protein A, subunit A"/>
    <property type="match status" value="2"/>
</dbReference>
<feature type="transmembrane region" description="Helical" evidence="10">
    <location>
        <begin position="248"/>
        <end position="269"/>
    </location>
</feature>
<dbReference type="PROSITE" id="PS00615">
    <property type="entry name" value="C_TYPE_LECTIN_1"/>
    <property type="match status" value="1"/>
</dbReference>
<feature type="transmembrane region" description="Helical" evidence="10">
    <location>
        <begin position="533"/>
        <end position="554"/>
    </location>
</feature>
<feature type="transmembrane region" description="Helical" evidence="10">
    <location>
        <begin position="493"/>
        <end position="513"/>
    </location>
</feature>
<evidence type="ECO:0000259" key="12">
    <source>
        <dbReference type="PROSITE" id="PS50262"/>
    </source>
</evidence>
<evidence type="ECO:0000256" key="4">
    <source>
        <dbReference type="ARBA" id="ARBA00023040"/>
    </source>
</evidence>
<dbReference type="PANTHER" id="PTHR24238">
    <property type="entry name" value="G-PROTEIN COUPLED RECEPTOR"/>
    <property type="match status" value="1"/>
</dbReference>
<comment type="subcellular location">
    <subcellularLocation>
        <location evidence="1">Membrane</location>
        <topology evidence="1">Multi-pass membrane protein</topology>
    </subcellularLocation>
</comment>
<evidence type="ECO:0000256" key="8">
    <source>
        <dbReference type="ARBA" id="ARBA00023224"/>
    </source>
</evidence>
<keyword evidence="7 9" id="KW-0675">Receptor</keyword>
<dbReference type="CDD" id="cd00637">
    <property type="entry name" value="7tm_classA_rhodopsin-like"/>
    <property type="match status" value="1"/>
</dbReference>
<gene>
    <name evidence="13" type="ORF">MAR_019644</name>
</gene>
<dbReference type="InterPro" id="IPR018378">
    <property type="entry name" value="C-type_lectin_CS"/>
</dbReference>
<dbReference type="InterPro" id="IPR016187">
    <property type="entry name" value="CTDL_fold"/>
</dbReference>
<organism evidence="13 14">
    <name type="scientific">Mya arenaria</name>
    <name type="common">Soft-shell clam</name>
    <dbReference type="NCBI Taxonomy" id="6604"/>
    <lineage>
        <taxon>Eukaryota</taxon>
        <taxon>Metazoa</taxon>
        <taxon>Spiralia</taxon>
        <taxon>Lophotrochozoa</taxon>
        <taxon>Mollusca</taxon>
        <taxon>Bivalvia</taxon>
        <taxon>Autobranchia</taxon>
        <taxon>Heteroconchia</taxon>
        <taxon>Euheterodonta</taxon>
        <taxon>Imparidentia</taxon>
        <taxon>Neoheterodontei</taxon>
        <taxon>Myida</taxon>
        <taxon>Myoidea</taxon>
        <taxon>Myidae</taxon>
        <taxon>Mya</taxon>
    </lineage>
</organism>
<feature type="transmembrane region" description="Helical" evidence="10">
    <location>
        <begin position="211"/>
        <end position="236"/>
    </location>
</feature>
<proteinExistence type="inferred from homology"/>
<evidence type="ECO:0000256" key="1">
    <source>
        <dbReference type="ARBA" id="ARBA00004141"/>
    </source>
</evidence>
<feature type="domain" description="G-protein coupled receptors family 1 profile" evidence="12">
    <location>
        <begin position="174"/>
        <end position="551"/>
    </location>
</feature>
<dbReference type="PROSITE" id="PS00237">
    <property type="entry name" value="G_PROTEIN_RECEP_F1_1"/>
    <property type="match status" value="1"/>
</dbReference>
<name>A0ABY7E345_MYAAR</name>
<dbReference type="InterPro" id="IPR000276">
    <property type="entry name" value="GPCR_Rhodpsn"/>
</dbReference>
<evidence type="ECO:0000256" key="9">
    <source>
        <dbReference type="RuleBase" id="RU000688"/>
    </source>
</evidence>
<dbReference type="SMART" id="SM00034">
    <property type="entry name" value="CLECT"/>
    <property type="match status" value="1"/>
</dbReference>
<dbReference type="InterPro" id="IPR017452">
    <property type="entry name" value="GPCR_Rhodpsn_7TM"/>
</dbReference>
<dbReference type="PRINTS" id="PR00237">
    <property type="entry name" value="GPCRRHODOPSN"/>
</dbReference>
<dbReference type="InterPro" id="IPR001304">
    <property type="entry name" value="C-type_lectin-like"/>
</dbReference>
<dbReference type="Pfam" id="PF00001">
    <property type="entry name" value="7tm_1"/>
    <property type="match status" value="1"/>
</dbReference>
<feature type="transmembrane region" description="Helical" evidence="10">
    <location>
        <begin position="290"/>
        <end position="310"/>
    </location>
</feature>
<sequence length="568" mass="64897">MRVNLWNFNLNSYNNLSWADVMINLLICEVCSVTSVKSVLEEQSWWKSPFNRPRTLPGDAGRWSLAGGYCKHLTYPLRRLHPPPAAAAAAAAGAVFTVAVGQCPSGWEHHDESCYFLHWHDKYDWIESTAFCSTHPHAYLADVTDNSENAFIKGLIVNRFANGEPNSVPLNIREDCLVYWAHYSWKWADLDCHQKCYFVCEMPPKKRSTTVFITAIGIFDLLACMLINTTVGALFVDIDQSKRFLCKGAYYINHMIVLSSAMILWSISLDRYRKICRPQGWQFSTKSAKLFVTCAVIVSSFMSARVFIISDIVRVNISWSYGNMSYIIGNYCTISVEENQQHVVLISHLIDGVTFIVILATFLFMYGRILKVLRHHRSQTKNIRTARRNPGPNVYLKADNVEPNVTVLDLDTISFEGNITQNIRSNVLKTSQNIMDRSIEISSNSSSPRLQRLRPYKSEDNLLSKHSNKDLGDFEPGTLYRKAISEQRFDRKIVMMLLAVTGCFVVCLTPYFAATFTLRSESRDYDLELSPVIQVALRMPFLNSVINPIIFYACDTKFRYFAKYCCKK</sequence>
<evidence type="ECO:0000256" key="2">
    <source>
        <dbReference type="ARBA" id="ARBA00022692"/>
    </source>
</evidence>
<dbReference type="SUPFAM" id="SSF56436">
    <property type="entry name" value="C-type lectin-like"/>
    <property type="match status" value="1"/>
</dbReference>
<dbReference type="InterPro" id="IPR016186">
    <property type="entry name" value="C-type_lectin-like/link_sf"/>
</dbReference>
<accession>A0ABY7E345</accession>
<dbReference type="PROSITE" id="PS50262">
    <property type="entry name" value="G_PROTEIN_RECEP_F1_2"/>
    <property type="match status" value="1"/>
</dbReference>
<evidence type="ECO:0000256" key="10">
    <source>
        <dbReference type="SAM" id="Phobius"/>
    </source>
</evidence>
<evidence type="ECO:0000256" key="7">
    <source>
        <dbReference type="ARBA" id="ARBA00023170"/>
    </source>
</evidence>
<reference evidence="13" key="1">
    <citation type="submission" date="2022-11" db="EMBL/GenBank/DDBJ databases">
        <title>Centuries of genome instability and evolution in soft-shell clam transmissible cancer (bioRxiv).</title>
        <authorList>
            <person name="Hart S.F.M."/>
            <person name="Yonemitsu M.A."/>
            <person name="Giersch R.M."/>
            <person name="Beal B.F."/>
            <person name="Arriagada G."/>
            <person name="Davis B.W."/>
            <person name="Ostrander E.A."/>
            <person name="Goff S.P."/>
            <person name="Metzger M.J."/>
        </authorList>
    </citation>
    <scope>NUCLEOTIDE SEQUENCE</scope>
    <source>
        <strain evidence="13">MELC-2E11</strain>
        <tissue evidence="13">Siphon/mantle</tissue>
    </source>
</reference>
<keyword evidence="8 9" id="KW-0807">Transducer</keyword>